<evidence type="ECO:0000313" key="3">
    <source>
        <dbReference type="Proteomes" id="UP000473525"/>
    </source>
</evidence>
<dbReference type="AlphaFoldDB" id="A0A6L6XTU3"/>
<dbReference type="PANTHER" id="PTHR42923">
    <property type="entry name" value="PROTOPORPHYRINOGEN OXIDASE"/>
    <property type="match status" value="1"/>
</dbReference>
<reference evidence="2 3" key="1">
    <citation type="submission" date="2019-12" db="EMBL/GenBank/DDBJ databases">
        <authorList>
            <person name="Huq M.A."/>
        </authorList>
    </citation>
    <scope>NUCLEOTIDE SEQUENCE [LARGE SCALE GENOMIC DNA]</scope>
    <source>
        <strain evidence="2 3">MAH-18</strain>
    </source>
</reference>
<dbReference type="Gene3D" id="3.50.50.60">
    <property type="entry name" value="FAD/NAD(P)-binding domain"/>
    <property type="match status" value="1"/>
</dbReference>
<comment type="caution">
    <text evidence="2">The sequence shown here is derived from an EMBL/GenBank/DDBJ whole genome shotgun (WGS) entry which is preliminary data.</text>
</comment>
<name>A0A6L6XTU3_9ACTN</name>
<dbReference type="GO" id="GO:0016491">
    <property type="term" value="F:oxidoreductase activity"/>
    <property type="evidence" value="ECO:0007669"/>
    <property type="project" value="InterPro"/>
</dbReference>
<keyword evidence="3" id="KW-1185">Reference proteome</keyword>
<protein>
    <submittedName>
        <fullName evidence="2">FAD-dependent oxidoreductase</fullName>
    </submittedName>
</protein>
<dbReference type="Gene3D" id="1.10.3110.10">
    <property type="entry name" value="protoporphyrinogen ix oxidase, domain 3"/>
    <property type="match status" value="1"/>
</dbReference>
<gene>
    <name evidence="2" type="ORF">GON03_16735</name>
</gene>
<dbReference type="EMBL" id="WSEK01000004">
    <property type="protein sequence ID" value="MVQ50834.1"/>
    <property type="molecule type" value="Genomic_DNA"/>
</dbReference>
<feature type="domain" description="Amine oxidase" evidence="1">
    <location>
        <begin position="11"/>
        <end position="438"/>
    </location>
</feature>
<dbReference type="InterPro" id="IPR050464">
    <property type="entry name" value="Zeta_carotene_desat/Oxidored"/>
</dbReference>
<dbReference type="InterPro" id="IPR036188">
    <property type="entry name" value="FAD/NAD-bd_sf"/>
</dbReference>
<dbReference type="Proteomes" id="UP000473525">
    <property type="component" value="Unassembled WGS sequence"/>
</dbReference>
<accession>A0A6L6XTU3</accession>
<dbReference type="Gene3D" id="3.90.660.20">
    <property type="entry name" value="Protoporphyrinogen oxidase, mitochondrial, domain 2"/>
    <property type="match status" value="1"/>
</dbReference>
<organism evidence="2 3">
    <name type="scientific">Nocardioides agri</name>
    <dbReference type="NCBI Taxonomy" id="2682843"/>
    <lineage>
        <taxon>Bacteria</taxon>
        <taxon>Bacillati</taxon>
        <taxon>Actinomycetota</taxon>
        <taxon>Actinomycetes</taxon>
        <taxon>Propionibacteriales</taxon>
        <taxon>Nocardioidaceae</taxon>
        <taxon>Nocardioides</taxon>
    </lineage>
</organism>
<dbReference type="Pfam" id="PF01593">
    <property type="entry name" value="Amino_oxidase"/>
    <property type="match status" value="1"/>
</dbReference>
<dbReference type="PANTHER" id="PTHR42923:SF3">
    <property type="entry name" value="PROTOPORPHYRINOGEN OXIDASE"/>
    <property type="match status" value="1"/>
</dbReference>
<proteinExistence type="predicted"/>
<evidence type="ECO:0000259" key="1">
    <source>
        <dbReference type="Pfam" id="PF01593"/>
    </source>
</evidence>
<sequence length="439" mass="44819">MSSVVVVGAGIAGLTAARDLVAAGHRVLVLEASSRVGGKLRRDEVAGVTVDVGAEAMLNRRPEGVALAGELGLPIEHPDVVSSRIWSRGELHPLPRSLMGVPLEDPAGVLSPAGLARFREFAPAPVVGDVSVGDLVDARWGPEVTDRLVEPLLGGVYAGQARLISARAAVPQLLTFAAGGAAPAPTYDSPVFAGIPGGMGRLPETLAAELSVRTGATVRELRRTPSGFALTVGPTTDPELVEADAVVLATPAAPTARLLGDVAPVAAAELAAIESASMAVVTLAVRAADAPDLAATDSSGFLVPPVEGRRIKAATFSFAKWGWVRAAGAADGQRLLLLRSSLGRSGEEAALQATDDELVAWSLADLRDATGLAATPVDTHVQRWGGGLPQYAVGHLDRVARIRVAVDAVPGLAVCGAAYEGVGIPAVIASAHRAAARIR</sequence>
<evidence type="ECO:0000313" key="2">
    <source>
        <dbReference type="EMBL" id="MVQ50834.1"/>
    </source>
</evidence>
<dbReference type="SUPFAM" id="SSF51905">
    <property type="entry name" value="FAD/NAD(P)-binding domain"/>
    <property type="match status" value="1"/>
</dbReference>
<dbReference type="SUPFAM" id="SSF54373">
    <property type="entry name" value="FAD-linked reductases, C-terminal domain"/>
    <property type="match status" value="1"/>
</dbReference>
<dbReference type="InterPro" id="IPR002937">
    <property type="entry name" value="Amino_oxidase"/>
</dbReference>
<dbReference type="RefSeq" id="WP_181645415.1">
    <property type="nucleotide sequence ID" value="NZ_WSEK01000004.1"/>
</dbReference>